<evidence type="ECO:0000256" key="1">
    <source>
        <dbReference type="SAM" id="Phobius"/>
    </source>
</evidence>
<feature type="transmembrane region" description="Helical" evidence="1">
    <location>
        <begin position="350"/>
        <end position="372"/>
    </location>
</feature>
<feature type="transmembrane region" description="Helical" evidence="1">
    <location>
        <begin position="167"/>
        <end position="191"/>
    </location>
</feature>
<evidence type="ECO:0000313" key="3">
    <source>
        <dbReference type="Proteomes" id="UP001267878"/>
    </source>
</evidence>
<gene>
    <name evidence="2" type="ORF">J2X04_000466</name>
</gene>
<accession>A0ABU1VKY0</accession>
<feature type="transmembrane region" description="Helical" evidence="1">
    <location>
        <begin position="260"/>
        <end position="278"/>
    </location>
</feature>
<keyword evidence="1" id="KW-0472">Membrane</keyword>
<keyword evidence="3" id="KW-1185">Reference proteome</keyword>
<dbReference type="EMBL" id="JAVDVW010000001">
    <property type="protein sequence ID" value="MDR7098119.1"/>
    <property type="molecule type" value="Genomic_DNA"/>
</dbReference>
<feature type="transmembrane region" description="Helical" evidence="1">
    <location>
        <begin position="130"/>
        <end position="147"/>
    </location>
</feature>
<sequence>MKDDSYSLLRGGPAYRLTRAAGLHRRGVPTAAVIAMGLLLIVLAPMIAATAVDGTLFGNRVRIPLLLDYTIGARFLIAMPLLVLAAPAADARLWLVVKHFRKLIPHEEQERFEAVLDRVRHWRDATLPELLLFALAIAGALLTAPVLDVHEGISNWRSTTAGLSTAGLWQMWVAIPVVRFIGLLWLWRLVLWTYLLARLTRIPLDLHAAHPDGCGGLGFLGYAQQAFAPLALFGSVLLAGSFADQLLYFGQTLPGLKYLMGGYVVFAVVLLTSPLLLLTPRLLRLKHGSLLAYSVLGTDCTENFEKKWLGRAPGGGAPILEAGDPSALADLTAVHATASRMSVVPFSRDTPIAFAIAAAAPMLPVVLITMSIDDFLGKLFSIIA</sequence>
<feature type="transmembrane region" description="Helical" evidence="1">
    <location>
        <begin position="28"/>
        <end position="51"/>
    </location>
</feature>
<feature type="transmembrane region" description="Helical" evidence="1">
    <location>
        <begin position="227"/>
        <end position="248"/>
    </location>
</feature>
<proteinExistence type="predicted"/>
<organism evidence="2 3">
    <name type="scientific">Agrilutibacter niabensis</name>
    <dbReference type="NCBI Taxonomy" id="380628"/>
    <lineage>
        <taxon>Bacteria</taxon>
        <taxon>Pseudomonadati</taxon>
        <taxon>Pseudomonadota</taxon>
        <taxon>Gammaproteobacteria</taxon>
        <taxon>Lysobacterales</taxon>
        <taxon>Lysobacteraceae</taxon>
        <taxon>Agrilutibacter</taxon>
    </lineage>
</organism>
<keyword evidence="1" id="KW-1133">Transmembrane helix</keyword>
<name>A0ABU1VKY0_9GAMM</name>
<evidence type="ECO:0000313" key="2">
    <source>
        <dbReference type="EMBL" id="MDR7098119.1"/>
    </source>
</evidence>
<reference evidence="2 3" key="1">
    <citation type="submission" date="2023-07" db="EMBL/GenBank/DDBJ databases">
        <title>Sorghum-associated microbial communities from plants grown in Nebraska, USA.</title>
        <authorList>
            <person name="Schachtman D."/>
        </authorList>
    </citation>
    <scope>NUCLEOTIDE SEQUENCE [LARGE SCALE GENOMIC DNA]</scope>
    <source>
        <strain evidence="2 3">BE187</strain>
    </source>
</reference>
<comment type="caution">
    <text evidence="2">The sequence shown here is derived from an EMBL/GenBank/DDBJ whole genome shotgun (WGS) entry which is preliminary data.</text>
</comment>
<dbReference type="Proteomes" id="UP001267878">
    <property type="component" value="Unassembled WGS sequence"/>
</dbReference>
<keyword evidence="1" id="KW-0812">Transmembrane</keyword>
<dbReference type="RefSeq" id="WP_310051668.1">
    <property type="nucleotide sequence ID" value="NZ_JAVDVW010000001.1"/>
</dbReference>
<protein>
    <submittedName>
        <fullName evidence="2">Uncharacterized protein</fullName>
    </submittedName>
</protein>
<feature type="transmembrane region" description="Helical" evidence="1">
    <location>
        <begin position="71"/>
        <end position="95"/>
    </location>
</feature>